<reference evidence="16" key="1">
    <citation type="submission" date="2019-09" db="EMBL/GenBank/DDBJ databases">
        <title>Bird 10,000 Genomes (B10K) Project - Family phase.</title>
        <authorList>
            <person name="Zhang G."/>
        </authorList>
    </citation>
    <scope>NUCLEOTIDE SEQUENCE</scope>
    <source>
        <strain evidence="16">B10K-DU-001-30</strain>
        <tissue evidence="16">Muscle</tissue>
    </source>
</reference>
<proteinExistence type="predicted"/>
<dbReference type="GO" id="GO:0005737">
    <property type="term" value="C:cytoplasm"/>
    <property type="evidence" value="ECO:0007669"/>
    <property type="project" value="UniProtKB-SubCell"/>
</dbReference>
<keyword evidence="9" id="KW-0010">Activator</keyword>
<dbReference type="SUPFAM" id="SSF46785">
    <property type="entry name" value="Winged helix' DNA-binding domain"/>
    <property type="match status" value="1"/>
</dbReference>
<comment type="subcellular location">
    <subcellularLocation>
        <location evidence="2">Cytoplasm</location>
    </subcellularLocation>
    <subcellularLocation>
        <location evidence="1">Nucleus</location>
    </subcellularLocation>
</comment>
<comment type="caution">
    <text evidence="16">The sequence shown here is derived from an EMBL/GenBank/DDBJ whole genome shotgun (WGS) entry which is preliminary data.</text>
</comment>
<dbReference type="GO" id="GO:0000981">
    <property type="term" value="F:DNA-binding transcription factor activity, RNA polymerase II-specific"/>
    <property type="evidence" value="ECO:0007669"/>
    <property type="project" value="TreeGrafter"/>
</dbReference>
<feature type="compositionally biased region" description="Basic and acidic residues" evidence="14">
    <location>
        <begin position="117"/>
        <end position="147"/>
    </location>
</feature>
<feature type="modified residue" description="N6-acetyllysine" evidence="12">
    <location>
        <position position="75"/>
    </location>
</feature>
<organism evidence="16 17">
    <name type="scientific">Ramphastos sulfuratus</name>
    <dbReference type="NCBI Taxonomy" id="322582"/>
    <lineage>
        <taxon>Eukaryota</taxon>
        <taxon>Metazoa</taxon>
        <taxon>Chordata</taxon>
        <taxon>Craniata</taxon>
        <taxon>Vertebrata</taxon>
        <taxon>Euteleostomi</taxon>
        <taxon>Archelosauria</taxon>
        <taxon>Archosauria</taxon>
        <taxon>Dinosauria</taxon>
        <taxon>Saurischia</taxon>
        <taxon>Theropoda</taxon>
        <taxon>Coelurosauria</taxon>
        <taxon>Aves</taxon>
        <taxon>Neognathae</taxon>
        <taxon>Neoaves</taxon>
        <taxon>Telluraves</taxon>
        <taxon>Coraciimorphae</taxon>
        <taxon>Piciformes</taxon>
        <taxon>Ramphastidae</taxon>
        <taxon>Ramphastos</taxon>
    </lineage>
</organism>
<keyword evidence="8" id="KW-0238">DNA-binding</keyword>
<evidence type="ECO:0000256" key="1">
    <source>
        <dbReference type="ARBA" id="ARBA00004123"/>
    </source>
</evidence>
<dbReference type="InterPro" id="IPR017431">
    <property type="entry name" value="IRF1/IRF2"/>
</dbReference>
<evidence type="ECO:0000256" key="14">
    <source>
        <dbReference type="SAM" id="MobiDB-lite"/>
    </source>
</evidence>
<dbReference type="GO" id="GO:0005634">
    <property type="term" value="C:nucleus"/>
    <property type="evidence" value="ECO:0007669"/>
    <property type="project" value="UniProtKB-SubCell"/>
</dbReference>
<dbReference type="FunFam" id="1.10.10.10:FF:000065">
    <property type="entry name" value="Interferon regulatory factor"/>
    <property type="match status" value="1"/>
</dbReference>
<evidence type="ECO:0000313" key="17">
    <source>
        <dbReference type="Proteomes" id="UP000611227"/>
    </source>
</evidence>
<feature type="region of interest" description="Disordered" evidence="14">
    <location>
        <begin position="110"/>
        <end position="158"/>
    </location>
</feature>
<dbReference type="GO" id="GO:0002376">
    <property type="term" value="P:immune system process"/>
    <property type="evidence" value="ECO:0007669"/>
    <property type="project" value="TreeGrafter"/>
</dbReference>
<evidence type="ECO:0000256" key="11">
    <source>
        <dbReference type="ARBA" id="ARBA00023242"/>
    </source>
</evidence>
<keyword evidence="4" id="KW-0963">Cytoplasm</keyword>
<dbReference type="Gene3D" id="1.10.10.10">
    <property type="entry name" value="Winged helix-like DNA-binding domain superfamily/Winged helix DNA-binding domain"/>
    <property type="match status" value="1"/>
</dbReference>
<feature type="domain" description="IRF tryptophan pentad repeat" evidence="15">
    <location>
        <begin position="5"/>
        <end position="113"/>
    </location>
</feature>
<evidence type="ECO:0000256" key="5">
    <source>
        <dbReference type="ARBA" id="ARBA00022499"/>
    </source>
</evidence>
<dbReference type="PROSITE" id="PS00601">
    <property type="entry name" value="IRF_1"/>
    <property type="match status" value="1"/>
</dbReference>
<dbReference type="AlphaFoldDB" id="A0A852CIW4"/>
<protein>
    <recommendedName>
        <fullName evidence="3">Interferon regulatory factor 1</fullName>
    </recommendedName>
</protein>
<dbReference type="InterPro" id="IPR036388">
    <property type="entry name" value="WH-like_DNA-bd_sf"/>
</dbReference>
<dbReference type="InterPro" id="IPR001346">
    <property type="entry name" value="Interferon_reg_fact_DNA-bd_dom"/>
</dbReference>
<name>A0A852CIW4_9PICI</name>
<evidence type="ECO:0000256" key="3">
    <source>
        <dbReference type="ARBA" id="ARBA00013898"/>
    </source>
</evidence>
<dbReference type="PRINTS" id="PR00267">
    <property type="entry name" value="INTFRNREGFCT"/>
</dbReference>
<evidence type="ECO:0000256" key="10">
    <source>
        <dbReference type="ARBA" id="ARBA00023163"/>
    </source>
</evidence>
<dbReference type="SMART" id="SM00348">
    <property type="entry name" value="IRF"/>
    <property type="match status" value="1"/>
</dbReference>
<evidence type="ECO:0000256" key="2">
    <source>
        <dbReference type="ARBA" id="ARBA00004496"/>
    </source>
</evidence>
<dbReference type="Proteomes" id="UP000611227">
    <property type="component" value="Unassembled WGS sequence"/>
</dbReference>
<evidence type="ECO:0000256" key="9">
    <source>
        <dbReference type="ARBA" id="ARBA00023159"/>
    </source>
</evidence>
<dbReference type="PANTHER" id="PTHR11949">
    <property type="entry name" value="INTERFERON REGULATORY FACTOR"/>
    <property type="match status" value="1"/>
</dbReference>
<dbReference type="PIRSF" id="PIRSF038196">
    <property type="entry name" value="IFN_RF1/2"/>
    <property type="match status" value="1"/>
</dbReference>
<evidence type="ECO:0000256" key="8">
    <source>
        <dbReference type="ARBA" id="ARBA00023125"/>
    </source>
</evidence>
<dbReference type="CDD" id="cd00103">
    <property type="entry name" value="IRF"/>
    <property type="match status" value="1"/>
</dbReference>
<keyword evidence="17" id="KW-1185">Reference proteome</keyword>
<feature type="cross-link" description="Glycyl lysine isopeptide (Lys-Gly) (interchain with G-Cter in SUMO2)" evidence="13">
    <location>
        <position position="265"/>
    </location>
</feature>
<feature type="non-terminal residue" evidence="16">
    <location>
        <position position="1"/>
    </location>
</feature>
<feature type="non-terminal residue" evidence="16">
    <location>
        <position position="328"/>
    </location>
</feature>
<keyword evidence="5" id="KW-1017">Isopeptide bond</keyword>
<dbReference type="EMBL" id="WBNM01038892">
    <property type="protein sequence ID" value="NXP80969.1"/>
    <property type="molecule type" value="Genomic_DNA"/>
</dbReference>
<dbReference type="InterPro" id="IPR019817">
    <property type="entry name" value="Interferon_reg_fac_CS"/>
</dbReference>
<keyword evidence="10" id="KW-0804">Transcription</keyword>
<keyword evidence="7" id="KW-0805">Transcription regulation</keyword>
<dbReference type="PANTHER" id="PTHR11949:SF3">
    <property type="entry name" value="INTERFERON REGULATORY FACTOR 1"/>
    <property type="match status" value="1"/>
</dbReference>
<keyword evidence="6" id="KW-0832">Ubl conjugation</keyword>
<dbReference type="Pfam" id="PF00605">
    <property type="entry name" value="IRF"/>
    <property type="match status" value="1"/>
</dbReference>
<dbReference type="PROSITE" id="PS51507">
    <property type="entry name" value="IRF_2"/>
    <property type="match status" value="1"/>
</dbReference>
<evidence type="ECO:0000256" key="6">
    <source>
        <dbReference type="ARBA" id="ARBA00022843"/>
    </source>
</evidence>
<dbReference type="GO" id="GO:0000978">
    <property type="term" value="F:RNA polymerase II cis-regulatory region sequence-specific DNA binding"/>
    <property type="evidence" value="ECO:0007669"/>
    <property type="project" value="TreeGrafter"/>
</dbReference>
<dbReference type="InterPro" id="IPR036390">
    <property type="entry name" value="WH_DNA-bd_sf"/>
</dbReference>
<feature type="modified residue" description="N6-acetyllysine" evidence="12">
    <location>
        <position position="78"/>
    </location>
</feature>
<accession>A0A852CIW4</accession>
<evidence type="ECO:0000259" key="15">
    <source>
        <dbReference type="PROSITE" id="PS51507"/>
    </source>
</evidence>
<sequence>MPVSRMRMRPWLEMQINSNQIPGLIWINKDKRMFQIPWKHAAKHGWDMEKDACLFRSWAIHTGRYKEGEKNPDPKTWKANFRCAMNSLPDIEEVKDKSINKGSSAVRVYRMLPPLTKDQKKERKSKSSREARNRSKRKLHEDMKMEEPAEGLTNISLPDDHSSYTVHSYTGQEVEVDSASISLDLSTCEVSGSLSDWRPSMEITMADSTNDLYQLQVSPLASSSEGEHFFYPSLIFHLSDGGRLEARQKEKGPAQDWHATSVGGKGFLINELGTQSMCNSTYNYKEQDGEIDTTSEELEFRLLDQKNILDFSWLETVRPSMQVIPCGL</sequence>
<keyword evidence="11" id="KW-0539">Nucleus</keyword>
<evidence type="ECO:0000256" key="12">
    <source>
        <dbReference type="PIRSR" id="PIRSR038196-1"/>
    </source>
</evidence>
<evidence type="ECO:0000256" key="7">
    <source>
        <dbReference type="ARBA" id="ARBA00023015"/>
    </source>
</evidence>
<evidence type="ECO:0000313" key="16">
    <source>
        <dbReference type="EMBL" id="NXP80969.1"/>
    </source>
</evidence>
<gene>
    <name evidence="16" type="primary">Irf1</name>
    <name evidence="16" type="ORF">RAMSUL_R08451</name>
</gene>
<evidence type="ECO:0000256" key="13">
    <source>
        <dbReference type="PIRSR" id="PIRSR038196-2"/>
    </source>
</evidence>
<evidence type="ECO:0000256" key="4">
    <source>
        <dbReference type="ARBA" id="ARBA00022490"/>
    </source>
</evidence>